<dbReference type="PANTHER" id="PTHR16027:SF6">
    <property type="entry name" value="DILUTE DOMAIN-CONTAINING PROTEIN"/>
    <property type="match status" value="1"/>
</dbReference>
<feature type="compositionally biased region" description="Low complexity" evidence="1">
    <location>
        <begin position="183"/>
        <end position="201"/>
    </location>
</feature>
<gene>
    <name evidence="3" type="ORF">DUNSADRAFT_18589</name>
</gene>
<keyword evidence="4" id="KW-1185">Reference proteome</keyword>
<feature type="compositionally biased region" description="Polar residues" evidence="1">
    <location>
        <begin position="230"/>
        <end position="239"/>
    </location>
</feature>
<feature type="domain" description="Dilute" evidence="2">
    <location>
        <begin position="285"/>
        <end position="413"/>
    </location>
</feature>
<feature type="compositionally biased region" description="Low complexity" evidence="1">
    <location>
        <begin position="146"/>
        <end position="159"/>
    </location>
</feature>
<dbReference type="InterPro" id="IPR002710">
    <property type="entry name" value="Dilute_dom"/>
</dbReference>
<evidence type="ECO:0000256" key="1">
    <source>
        <dbReference type="SAM" id="MobiDB-lite"/>
    </source>
</evidence>
<feature type="compositionally biased region" description="Low complexity" evidence="1">
    <location>
        <begin position="263"/>
        <end position="307"/>
    </location>
</feature>
<dbReference type="EMBL" id="MU070406">
    <property type="protein sequence ID" value="KAF5827886.1"/>
    <property type="molecule type" value="Genomic_DNA"/>
</dbReference>
<comment type="caution">
    <text evidence="3">The sequence shown here is derived from an EMBL/GenBank/DDBJ whole genome shotgun (WGS) entry which is preliminary data.</text>
</comment>
<reference evidence="3" key="1">
    <citation type="submission" date="2017-08" db="EMBL/GenBank/DDBJ databases">
        <authorList>
            <person name="Polle J.E."/>
            <person name="Barry K."/>
            <person name="Cushman J."/>
            <person name="Schmutz J."/>
            <person name="Tran D."/>
            <person name="Hathwaick L.T."/>
            <person name="Yim W.C."/>
            <person name="Jenkins J."/>
            <person name="Mckie-Krisberg Z.M."/>
            <person name="Prochnik S."/>
            <person name="Lindquist E."/>
            <person name="Dockter R.B."/>
            <person name="Adam C."/>
            <person name="Molina H."/>
            <person name="Bunkerborg J."/>
            <person name="Jin E."/>
            <person name="Buchheim M."/>
            <person name="Magnuson J."/>
        </authorList>
    </citation>
    <scope>NUCLEOTIDE SEQUENCE</scope>
    <source>
        <strain evidence="3">CCAP 19/18</strain>
    </source>
</reference>
<feature type="region of interest" description="Disordered" evidence="1">
    <location>
        <begin position="1"/>
        <end position="81"/>
    </location>
</feature>
<dbReference type="PANTHER" id="PTHR16027">
    <property type="entry name" value="DILUTE DOMAIN-CONTAINING PROTEIN YPR089W"/>
    <property type="match status" value="1"/>
</dbReference>
<name>A0ABQ7FZW0_DUNSA</name>
<proteinExistence type="predicted"/>
<accession>A0ABQ7FZW0</accession>
<dbReference type="InterPro" id="IPR052072">
    <property type="entry name" value="Vascular_dev_regulator"/>
</dbReference>
<evidence type="ECO:0000259" key="2">
    <source>
        <dbReference type="PROSITE" id="PS51126"/>
    </source>
</evidence>
<feature type="region of interest" description="Disordered" evidence="1">
    <location>
        <begin position="122"/>
        <end position="317"/>
    </location>
</feature>
<protein>
    <recommendedName>
        <fullName evidence="2">Dilute domain-containing protein</fullName>
    </recommendedName>
</protein>
<evidence type="ECO:0000313" key="4">
    <source>
        <dbReference type="Proteomes" id="UP000815325"/>
    </source>
</evidence>
<dbReference type="Pfam" id="PF01843">
    <property type="entry name" value="DIL"/>
    <property type="match status" value="1"/>
</dbReference>
<sequence length="413" mass="45709">MATLGNMLKRSHLGGGPSPEPPPTAAEEGSGSQNGGARRGNSVDEKADSTRTSSMSSSQAGGLSSRRESSSAAVADGGEAKRAKAPLVFLSQLDQLLQGCYSCIFDALKKNLTLVLPDCIQAPPPDSPSSPSSPTNTPRHSEQQREQAQQQEGQGQGRQSPIHQQQPPFSELTPHPQPEHQSQQLELPPQHMEQQQQQPQQFEEEQGPNSACAVDEEHGNRHHPGDAQGQHLQQPCSLDSRSKQHELEMQQEQELSLHHHHQQQQQQQQQQQVEQEQPSEGHHQQQQLQQLEQQQQNKKQQQQQQQHRQQESDIVCSHRSQAPGPWVALVDVLQAGMQELRGQHVPRILIKCIFKQILAFINSQLFNQLLLRPECCSASNAQYLLAGLKFLDAWILAGAPGSVPPDASMLKPL</sequence>
<feature type="non-terminal residue" evidence="3">
    <location>
        <position position="413"/>
    </location>
</feature>
<dbReference type="PROSITE" id="PS51126">
    <property type="entry name" value="DILUTE"/>
    <property type="match status" value="1"/>
</dbReference>
<feature type="compositionally biased region" description="Basic and acidic residues" evidence="1">
    <location>
        <begin position="215"/>
        <end position="225"/>
    </location>
</feature>
<feature type="compositionally biased region" description="Low complexity" evidence="1">
    <location>
        <begin position="50"/>
        <end position="64"/>
    </location>
</feature>
<evidence type="ECO:0000313" key="3">
    <source>
        <dbReference type="EMBL" id="KAF5827886.1"/>
    </source>
</evidence>
<organism evidence="3 4">
    <name type="scientific">Dunaliella salina</name>
    <name type="common">Green alga</name>
    <name type="synonym">Protococcus salinus</name>
    <dbReference type="NCBI Taxonomy" id="3046"/>
    <lineage>
        <taxon>Eukaryota</taxon>
        <taxon>Viridiplantae</taxon>
        <taxon>Chlorophyta</taxon>
        <taxon>core chlorophytes</taxon>
        <taxon>Chlorophyceae</taxon>
        <taxon>CS clade</taxon>
        <taxon>Chlamydomonadales</taxon>
        <taxon>Dunaliellaceae</taxon>
        <taxon>Dunaliella</taxon>
    </lineage>
</organism>
<dbReference type="Proteomes" id="UP000815325">
    <property type="component" value="Unassembled WGS sequence"/>
</dbReference>